<evidence type="ECO:0000313" key="3">
    <source>
        <dbReference type="Proteomes" id="UP000053797"/>
    </source>
</evidence>
<dbReference type="EMBL" id="LNQL01000007">
    <property type="protein sequence ID" value="KSU47683.1"/>
    <property type="molecule type" value="Genomic_DNA"/>
</dbReference>
<gene>
    <name evidence="2" type="ORF">AS033_15630</name>
</gene>
<accession>A0A0V8GBQ4</accession>
<keyword evidence="1" id="KW-1133">Transmembrane helix</keyword>
<name>A0A0V8GBQ4_9BACL</name>
<dbReference type="OrthoDB" id="1937188at2"/>
<comment type="caution">
    <text evidence="2">The sequence shown here is derived from an EMBL/GenBank/DDBJ whole genome shotgun (WGS) entry which is preliminary data.</text>
</comment>
<organism evidence="2 3">
    <name type="scientific">Exiguobacterium indicum</name>
    <dbReference type="NCBI Taxonomy" id="296995"/>
    <lineage>
        <taxon>Bacteria</taxon>
        <taxon>Bacillati</taxon>
        <taxon>Bacillota</taxon>
        <taxon>Bacilli</taxon>
        <taxon>Bacillales</taxon>
        <taxon>Bacillales Family XII. Incertae Sedis</taxon>
        <taxon>Exiguobacterium</taxon>
    </lineage>
</organism>
<dbReference type="RefSeq" id="WP_058266042.1">
    <property type="nucleotide sequence ID" value="NZ_FMYN01000007.1"/>
</dbReference>
<dbReference type="InterPro" id="IPR020275">
    <property type="entry name" value="DUF5592"/>
</dbReference>
<evidence type="ECO:0000256" key="1">
    <source>
        <dbReference type="SAM" id="Phobius"/>
    </source>
</evidence>
<reference evidence="2 3" key="1">
    <citation type="journal article" date="2015" name="Int. J. Syst. Evol. Microbiol.">
        <title>Exiguobacterium enclense sp. nov., isolated from sediment.</title>
        <authorList>
            <person name="Dastager S.G."/>
            <person name="Mawlankar R."/>
            <person name="Sonalkar V.V."/>
            <person name="Thorat M.N."/>
            <person name="Mual P."/>
            <person name="Verma A."/>
            <person name="Krishnamurthi S."/>
            <person name="Tang S.K."/>
            <person name="Li W.J."/>
        </authorList>
    </citation>
    <scope>NUCLEOTIDE SEQUENCE [LARGE SCALE GENOMIC DNA]</scope>
    <source>
        <strain evidence="2 3">NIO-1109</strain>
    </source>
</reference>
<protein>
    <recommendedName>
        <fullName evidence="4">Conjugal transfer protein</fullName>
    </recommendedName>
</protein>
<sequence length="103" mass="11988">MQQRQYRIPNEVTTELKINKMLYLYDLLFLVALIIVRLIALPFIPDALHLPFTFFLVAFGLFLVIRPTTNPEKRMVHVLYYALVKKKDTYIALTDGKDESKGA</sequence>
<evidence type="ECO:0000313" key="2">
    <source>
        <dbReference type="EMBL" id="KSU47683.1"/>
    </source>
</evidence>
<dbReference type="Proteomes" id="UP000053797">
    <property type="component" value="Unassembled WGS sequence"/>
</dbReference>
<dbReference type="AlphaFoldDB" id="A0A0V8GBQ4"/>
<keyword evidence="1" id="KW-0472">Membrane</keyword>
<keyword evidence="1" id="KW-0812">Transmembrane</keyword>
<proteinExistence type="predicted"/>
<feature type="transmembrane region" description="Helical" evidence="1">
    <location>
        <begin position="21"/>
        <end position="41"/>
    </location>
</feature>
<feature type="transmembrane region" description="Helical" evidence="1">
    <location>
        <begin position="47"/>
        <end position="65"/>
    </location>
</feature>
<dbReference type="Pfam" id="PF17332">
    <property type="entry name" value="DUF5592"/>
    <property type="match status" value="1"/>
</dbReference>
<evidence type="ECO:0008006" key="4">
    <source>
        <dbReference type="Google" id="ProtNLM"/>
    </source>
</evidence>